<dbReference type="Gene3D" id="3.90.190.20">
    <property type="entry name" value="Mur ligase, C-terminal domain"/>
    <property type="match status" value="1"/>
</dbReference>
<dbReference type="PANTHER" id="PTHR43024:SF1">
    <property type="entry name" value="UDP-N-ACETYLMURAMOYL-TRIPEPTIDE--D-ALANYL-D-ALANINE LIGASE"/>
    <property type="match status" value="1"/>
</dbReference>
<dbReference type="Pfam" id="PF02875">
    <property type="entry name" value="Mur_ligase_C"/>
    <property type="match status" value="1"/>
</dbReference>
<evidence type="ECO:0000259" key="5">
    <source>
        <dbReference type="Pfam" id="PF08245"/>
    </source>
</evidence>
<dbReference type="GO" id="GO:0016881">
    <property type="term" value="F:acid-amino acid ligase activity"/>
    <property type="evidence" value="ECO:0007669"/>
    <property type="project" value="InterPro"/>
</dbReference>
<feature type="domain" description="Mur ligase C-terminal" evidence="4">
    <location>
        <begin position="223"/>
        <end position="349"/>
    </location>
</feature>
<dbReference type="InterPro" id="IPR036565">
    <property type="entry name" value="Mur-like_cat_sf"/>
</dbReference>
<dbReference type="SUPFAM" id="SSF53244">
    <property type="entry name" value="MurD-like peptide ligases, peptide-binding domain"/>
    <property type="match status" value="1"/>
</dbReference>
<dbReference type="InterPro" id="IPR004101">
    <property type="entry name" value="Mur_ligase_C"/>
</dbReference>
<dbReference type="PANTHER" id="PTHR43024">
    <property type="entry name" value="UDP-N-ACETYLMURAMOYL-TRIPEPTIDE--D-ALANYL-D-ALANINE LIGASE"/>
    <property type="match status" value="1"/>
</dbReference>
<keyword evidence="1 6" id="KW-0436">Ligase</keyword>
<evidence type="ECO:0000313" key="7">
    <source>
        <dbReference type="Proteomes" id="UP000465601"/>
    </source>
</evidence>
<keyword evidence="7" id="KW-1185">Reference proteome</keyword>
<dbReference type="InterPro" id="IPR036615">
    <property type="entry name" value="Mur_ligase_C_dom_sf"/>
</dbReference>
<reference evidence="6 7" key="1">
    <citation type="submission" date="2019-10" db="EMBL/GenBank/DDBJ databases">
        <title>Alkaliphilus serpentinus sp. nov. and Alkaliphilus pronyensis sp. nov., two novel anaerobic alkaliphilic species isolated from the serpentinized-hosted hydrothermal field of the Prony Bay (New Caledonia).</title>
        <authorList>
            <person name="Postec A."/>
        </authorList>
    </citation>
    <scope>NUCLEOTIDE SEQUENCE [LARGE SCALE GENOMIC DNA]</scope>
    <source>
        <strain evidence="6 7">LacT</strain>
    </source>
</reference>
<dbReference type="InterPro" id="IPR051046">
    <property type="entry name" value="MurCDEF_CellWall_CoF430Synth"/>
</dbReference>
<dbReference type="Gene3D" id="3.40.1190.10">
    <property type="entry name" value="Mur-like, catalytic domain"/>
    <property type="match status" value="1"/>
</dbReference>
<gene>
    <name evidence="6" type="ORF">F8153_09390</name>
</gene>
<evidence type="ECO:0000256" key="3">
    <source>
        <dbReference type="ARBA" id="ARBA00022840"/>
    </source>
</evidence>
<comment type="caution">
    <text evidence="6">The sequence shown here is derived from an EMBL/GenBank/DDBJ whole genome shotgun (WGS) entry which is preliminary data.</text>
</comment>
<dbReference type="Pfam" id="PF08245">
    <property type="entry name" value="Mur_ligase_M"/>
    <property type="match status" value="1"/>
</dbReference>
<evidence type="ECO:0000259" key="4">
    <source>
        <dbReference type="Pfam" id="PF02875"/>
    </source>
</evidence>
<sequence length="368" mass="41322">MKQIKPKVPTIAITGSAGKTTTKEMIASILSTKWKIFKSEGNRNFAKSTKSHAKMIKPHHQAIVLEYGMGEGNTGKMHCSFIQPNISVITNIGSAHFGVFGNDIKLTAEKKSELIQYMKADGSLYINNDDENSKLLKTQDFKGRIYTVGINTPSDFRGINVKYSKKGMRFMVNLNGDLEDFLIPTFGYHNVVNALFAIGISHNLGFTPSEMRLGLKNYCLPSRRLMIHRLPNGLMIIDDSYSANPEATKAAIDVLVNLGKDKKRIAIIGSMLELGEFTAEGHREVGKYLADKQINKIFTYGDEAQWIRQGAMEAGFNPKNIFSFKDQDKIHRYIKRVVKPNTCILVKGSKLMEMYKTVEFIKGNYSSR</sequence>
<dbReference type="Proteomes" id="UP000465601">
    <property type="component" value="Unassembled WGS sequence"/>
</dbReference>
<proteinExistence type="predicted"/>
<feature type="domain" description="Mur ligase central" evidence="5">
    <location>
        <begin position="13"/>
        <end position="200"/>
    </location>
</feature>
<dbReference type="RefSeq" id="WP_151866099.1">
    <property type="nucleotide sequence ID" value="NZ_WBZB01000033.1"/>
</dbReference>
<protein>
    <submittedName>
        <fullName evidence="6">UDP-N-acetylmuramoyl-tripeptide--D-alanyl-D-alanine ligase</fullName>
    </submittedName>
</protein>
<dbReference type="InterPro" id="IPR013221">
    <property type="entry name" value="Mur_ligase_cen"/>
</dbReference>
<evidence type="ECO:0000256" key="2">
    <source>
        <dbReference type="ARBA" id="ARBA00022741"/>
    </source>
</evidence>
<dbReference type="AlphaFoldDB" id="A0A833HP41"/>
<name>A0A833HP41_9FIRM</name>
<keyword evidence="2" id="KW-0547">Nucleotide-binding</keyword>
<accession>A0A833HP41</accession>
<dbReference type="OrthoDB" id="9801978at2"/>
<keyword evidence="3" id="KW-0067">ATP-binding</keyword>
<organism evidence="6 7">
    <name type="scientific">Alkaliphilus serpentinus</name>
    <dbReference type="NCBI Taxonomy" id="1482731"/>
    <lineage>
        <taxon>Bacteria</taxon>
        <taxon>Bacillati</taxon>
        <taxon>Bacillota</taxon>
        <taxon>Clostridia</taxon>
        <taxon>Peptostreptococcales</taxon>
        <taxon>Natronincolaceae</taxon>
        <taxon>Alkaliphilus</taxon>
    </lineage>
</organism>
<evidence type="ECO:0000313" key="6">
    <source>
        <dbReference type="EMBL" id="KAB3529307.1"/>
    </source>
</evidence>
<dbReference type="EMBL" id="WBZB01000033">
    <property type="protein sequence ID" value="KAB3529307.1"/>
    <property type="molecule type" value="Genomic_DNA"/>
</dbReference>
<dbReference type="SUPFAM" id="SSF53623">
    <property type="entry name" value="MurD-like peptide ligases, catalytic domain"/>
    <property type="match status" value="1"/>
</dbReference>
<dbReference type="GO" id="GO:0005524">
    <property type="term" value="F:ATP binding"/>
    <property type="evidence" value="ECO:0007669"/>
    <property type="project" value="UniProtKB-KW"/>
</dbReference>
<evidence type="ECO:0000256" key="1">
    <source>
        <dbReference type="ARBA" id="ARBA00022598"/>
    </source>
</evidence>